<dbReference type="Proteomes" id="UP000006753">
    <property type="component" value="Unassembled WGS sequence"/>
</dbReference>
<dbReference type="InterPro" id="IPR028389">
    <property type="entry name" value="POT1"/>
</dbReference>
<dbReference type="SUPFAM" id="SSF50249">
    <property type="entry name" value="Nucleic acid-binding proteins"/>
    <property type="match status" value="2"/>
</dbReference>
<evidence type="ECO:0000256" key="9">
    <source>
        <dbReference type="SAM" id="MobiDB-lite"/>
    </source>
</evidence>
<keyword evidence="6" id="KW-0779">Telomere</keyword>
<feature type="domain" description="Telomeric single stranded DNA binding POT1/Cdc13" evidence="10">
    <location>
        <begin position="18"/>
        <end position="168"/>
    </location>
</feature>
<dbReference type="PANTHER" id="PTHR14513:SF0">
    <property type="entry name" value="PROTECTION OF TELOMERES PROTEIN 1"/>
    <property type="match status" value="1"/>
</dbReference>
<dbReference type="AlphaFoldDB" id="K1WQP4"/>
<evidence type="ECO:0000313" key="11">
    <source>
        <dbReference type="EMBL" id="EKD19970.1"/>
    </source>
</evidence>
<dbReference type="RefSeq" id="XP_007289811.1">
    <property type="nucleotide sequence ID" value="XM_007289749.1"/>
</dbReference>
<dbReference type="FunFam" id="2.40.50.140:FF:000303">
    <property type="entry name" value="Protection of telomeres protein 1"/>
    <property type="match status" value="1"/>
</dbReference>
<comment type="subcellular location">
    <subcellularLocation>
        <location evidence="2">Chromosome</location>
        <location evidence="2">Telomere</location>
    </subcellularLocation>
    <subcellularLocation>
        <location evidence="1">Nucleus</location>
    </subcellularLocation>
</comment>
<evidence type="ECO:0000256" key="5">
    <source>
        <dbReference type="ARBA" id="ARBA00022454"/>
    </source>
</evidence>
<evidence type="ECO:0000256" key="3">
    <source>
        <dbReference type="ARBA" id="ARBA00008442"/>
    </source>
</evidence>
<dbReference type="SMART" id="SM00976">
    <property type="entry name" value="Telo_bind"/>
    <property type="match status" value="1"/>
</dbReference>
<dbReference type="InterPro" id="IPR032042">
    <property type="entry name" value="POT1PC"/>
</dbReference>
<dbReference type="Gene3D" id="2.40.50.140">
    <property type="entry name" value="Nucleic acid-binding proteins"/>
    <property type="match status" value="2"/>
</dbReference>
<dbReference type="PANTHER" id="PTHR14513">
    <property type="entry name" value="PROTECTION OF TELOMERES 1"/>
    <property type="match status" value="1"/>
</dbReference>
<evidence type="ECO:0000256" key="7">
    <source>
        <dbReference type="ARBA" id="ARBA00023125"/>
    </source>
</evidence>
<reference evidence="11 12" key="1">
    <citation type="journal article" date="2012" name="BMC Genomics">
        <title>Sequencing the genome of Marssonina brunnea reveals fungus-poplar co-evolution.</title>
        <authorList>
            <person name="Zhu S."/>
            <person name="Cao Y.-Z."/>
            <person name="Jiang C."/>
            <person name="Tan B.-Y."/>
            <person name="Wang Z."/>
            <person name="Feng S."/>
            <person name="Zhang L."/>
            <person name="Su X.-H."/>
            <person name="Brejova B."/>
            <person name="Vinar T."/>
            <person name="Xu M."/>
            <person name="Wang M.-X."/>
            <person name="Zhang S.-G."/>
            <person name="Huang M.-R."/>
            <person name="Wu R."/>
            <person name="Zhou Y."/>
        </authorList>
    </citation>
    <scope>NUCLEOTIDE SEQUENCE [LARGE SCALE GENOMIC DNA]</scope>
    <source>
        <strain evidence="11 12">MB_m1</strain>
    </source>
</reference>
<dbReference type="GO" id="GO:0032210">
    <property type="term" value="P:regulation of telomere maintenance via telomerase"/>
    <property type="evidence" value="ECO:0007669"/>
    <property type="project" value="TreeGrafter"/>
</dbReference>
<dbReference type="InParanoid" id="K1WQP4"/>
<dbReference type="OMA" id="WEPHASF"/>
<evidence type="ECO:0000256" key="1">
    <source>
        <dbReference type="ARBA" id="ARBA00004123"/>
    </source>
</evidence>
<keyword evidence="5" id="KW-0158">Chromosome</keyword>
<dbReference type="EMBL" id="JH921430">
    <property type="protein sequence ID" value="EKD19970.1"/>
    <property type="molecule type" value="Genomic_DNA"/>
</dbReference>
<name>K1WQP4_MARBU</name>
<dbReference type="HOGENOM" id="CLU_016663_0_0_1"/>
<dbReference type="Pfam" id="PF02765">
    <property type="entry name" value="POT1"/>
    <property type="match status" value="1"/>
</dbReference>
<feature type="region of interest" description="Disordered" evidence="9">
    <location>
        <begin position="585"/>
        <end position="631"/>
    </location>
</feature>
<keyword evidence="7" id="KW-0238">DNA-binding</keyword>
<evidence type="ECO:0000256" key="8">
    <source>
        <dbReference type="ARBA" id="ARBA00023242"/>
    </source>
</evidence>
<evidence type="ECO:0000256" key="6">
    <source>
        <dbReference type="ARBA" id="ARBA00022895"/>
    </source>
</evidence>
<dbReference type="GO" id="GO:0098505">
    <property type="term" value="F:G-rich strand telomeric DNA binding"/>
    <property type="evidence" value="ECO:0007669"/>
    <property type="project" value="TreeGrafter"/>
</dbReference>
<dbReference type="InterPro" id="IPR012340">
    <property type="entry name" value="NA-bd_OB-fold"/>
</dbReference>
<evidence type="ECO:0000259" key="10">
    <source>
        <dbReference type="SMART" id="SM00976"/>
    </source>
</evidence>
<proteinExistence type="inferred from homology"/>
<dbReference type="STRING" id="1072389.K1WQP4"/>
<dbReference type="OrthoDB" id="2186770at2759"/>
<dbReference type="Pfam" id="PF16686">
    <property type="entry name" value="POT1PC"/>
    <property type="match status" value="1"/>
</dbReference>
<evidence type="ECO:0000313" key="12">
    <source>
        <dbReference type="Proteomes" id="UP000006753"/>
    </source>
</evidence>
<organism evidence="11 12">
    <name type="scientific">Marssonina brunnea f. sp. multigermtubi (strain MB_m1)</name>
    <name type="common">Marssonina leaf spot fungus</name>
    <dbReference type="NCBI Taxonomy" id="1072389"/>
    <lineage>
        <taxon>Eukaryota</taxon>
        <taxon>Fungi</taxon>
        <taxon>Dikarya</taxon>
        <taxon>Ascomycota</taxon>
        <taxon>Pezizomycotina</taxon>
        <taxon>Leotiomycetes</taxon>
        <taxon>Helotiales</taxon>
        <taxon>Drepanopezizaceae</taxon>
        <taxon>Drepanopeziza</taxon>
    </lineage>
</organism>
<accession>K1WQP4</accession>
<dbReference type="GeneID" id="18757857"/>
<protein>
    <recommendedName>
        <fullName evidence="4">Protection of telomeres protein 1</fullName>
    </recommendedName>
</protein>
<dbReference type="GO" id="GO:0016233">
    <property type="term" value="P:telomere capping"/>
    <property type="evidence" value="ECO:0007669"/>
    <property type="project" value="TreeGrafter"/>
</dbReference>
<sequence>MNIPVNSSQLDLPLPPGFLTIEDIRNLPNDKIAAMTMIKSVFGFVKDFQPPKKCDRGTDYKCAIEIKDLSTKYESYGFKVDVFWSEPEKMPKFSGPGDVVLIRNVKVQMRSGSISLIANRGTVFHVLLSKKIPRKDSPEIKAPWQSYPPGKSQYPPNVEETNYVIWAHCQSQDMGLPSSNEFQQKSIQAIQGRNHDKFSLLKDIKPEGRWHDILGQVIRLYDSNLFSIYLSDYTYNKYFHKYSWPGVRDESGSRDGDEFAYTKFHDKHKDQWPGPFGQYTIQLTLFDEHASFARENLKVGQWVLLSNVQMQMGKNGGTLEGFVRGDRGKINVRILEQAEGKDCPDPRLKDALRRKMKYESIQKKQILSEDGELGNKRKAEDGESLEGNSKQRRKAMRAAAEKSAADLEAKEAARLNLNNNIRCAHPTIEPSPIEVILRPEMIVREGSVFVPSSFTCKRYRANVRVIDYAPDRIEDFAVWRRVSEYDQLSDYSGGEDTDIEEDMRSYKNGKGYAKKIWEWRFWLKVEDANPKGPKKRMWIIVDNHAAQGLLGLENDAANLRKEPDLLAALKEQLFKLWGDLEEQKSAALPPQSTANKKTPSPIDSTAKSPASNIYAQPDLDSDSETEEAVSKPPILEKKLSALNDQNGNTPSDVSNGLKPKNKAFTCCIQQYGIKEPEKDRSKANAGDGRRWQRIFGLFGTQIL</sequence>
<feature type="compositionally biased region" description="Polar residues" evidence="9">
    <location>
        <begin position="590"/>
        <end position="614"/>
    </location>
</feature>
<dbReference type="GO" id="GO:0000783">
    <property type="term" value="C:nuclear telomere cap complex"/>
    <property type="evidence" value="ECO:0007669"/>
    <property type="project" value="TreeGrafter"/>
</dbReference>
<dbReference type="InterPro" id="IPR011564">
    <property type="entry name" value="Telomer_end-bd_POT1/Cdc13"/>
</dbReference>
<dbReference type="GO" id="GO:0010521">
    <property type="term" value="F:telomerase inhibitor activity"/>
    <property type="evidence" value="ECO:0007669"/>
    <property type="project" value="TreeGrafter"/>
</dbReference>
<evidence type="ECO:0000256" key="2">
    <source>
        <dbReference type="ARBA" id="ARBA00004574"/>
    </source>
</evidence>
<feature type="region of interest" description="Disordered" evidence="9">
    <location>
        <begin position="369"/>
        <end position="393"/>
    </location>
</feature>
<dbReference type="KEGG" id="mbe:MBM_01922"/>
<comment type="similarity">
    <text evidence="3">Belongs to the telombin family.</text>
</comment>
<keyword evidence="12" id="KW-1185">Reference proteome</keyword>
<evidence type="ECO:0000256" key="4">
    <source>
        <dbReference type="ARBA" id="ARBA00015253"/>
    </source>
</evidence>
<keyword evidence="8" id="KW-0539">Nucleus</keyword>
<dbReference type="eggNOG" id="KOG4757">
    <property type="taxonomic scope" value="Eukaryota"/>
</dbReference>
<gene>
    <name evidence="11" type="ORF">MBM_01922</name>
</gene>